<dbReference type="Proteomes" id="UP001459277">
    <property type="component" value="Unassembled WGS sequence"/>
</dbReference>
<sequence>MEYDSDFSPLNLKDCGIRGRQKGADRRVRTEFGGKITVEQKAKLESIEEHTAIGMENKVGKGDDNKKHLLHPFPILATNLGLAIRYDVGKIGRDIGNSIRNFMAADSRSWSSDQAKFVRIRVNIPLDKPLRRCGVVASPEGEKFQVYFRYERLPVFLLSIWSNGA</sequence>
<reference evidence="1 2" key="1">
    <citation type="submission" date="2024-01" db="EMBL/GenBank/DDBJ databases">
        <title>A telomere-to-telomere, gap-free genome of sweet tea (Lithocarpus litseifolius).</title>
        <authorList>
            <person name="Zhou J."/>
        </authorList>
    </citation>
    <scope>NUCLEOTIDE SEQUENCE [LARGE SCALE GENOMIC DNA]</scope>
    <source>
        <strain evidence="1">Zhou-2022a</strain>
        <tissue evidence="1">Leaf</tissue>
    </source>
</reference>
<protein>
    <submittedName>
        <fullName evidence="1">Uncharacterized protein</fullName>
    </submittedName>
</protein>
<proteinExistence type="predicted"/>
<evidence type="ECO:0000313" key="2">
    <source>
        <dbReference type="Proteomes" id="UP001459277"/>
    </source>
</evidence>
<name>A0AAW2CT03_9ROSI</name>
<organism evidence="1 2">
    <name type="scientific">Lithocarpus litseifolius</name>
    <dbReference type="NCBI Taxonomy" id="425828"/>
    <lineage>
        <taxon>Eukaryota</taxon>
        <taxon>Viridiplantae</taxon>
        <taxon>Streptophyta</taxon>
        <taxon>Embryophyta</taxon>
        <taxon>Tracheophyta</taxon>
        <taxon>Spermatophyta</taxon>
        <taxon>Magnoliopsida</taxon>
        <taxon>eudicotyledons</taxon>
        <taxon>Gunneridae</taxon>
        <taxon>Pentapetalae</taxon>
        <taxon>rosids</taxon>
        <taxon>fabids</taxon>
        <taxon>Fagales</taxon>
        <taxon>Fagaceae</taxon>
        <taxon>Lithocarpus</taxon>
    </lineage>
</organism>
<comment type="caution">
    <text evidence="1">The sequence shown here is derived from an EMBL/GenBank/DDBJ whole genome shotgun (WGS) entry which is preliminary data.</text>
</comment>
<evidence type="ECO:0000313" key="1">
    <source>
        <dbReference type="EMBL" id="KAL0001410.1"/>
    </source>
</evidence>
<dbReference type="AlphaFoldDB" id="A0AAW2CT03"/>
<keyword evidence="2" id="KW-1185">Reference proteome</keyword>
<gene>
    <name evidence="1" type="ORF">SO802_015191</name>
</gene>
<dbReference type="EMBL" id="JAZDWU010000005">
    <property type="protein sequence ID" value="KAL0001410.1"/>
    <property type="molecule type" value="Genomic_DNA"/>
</dbReference>
<accession>A0AAW2CT03</accession>